<dbReference type="PANTHER" id="PTHR46194">
    <property type="entry name" value="PEPTIDYL-TRNA HYDROLASE PTRHD1-RELATED"/>
    <property type="match status" value="1"/>
</dbReference>
<evidence type="ECO:0000313" key="4">
    <source>
        <dbReference type="Proteomes" id="UP000515125"/>
    </source>
</evidence>
<dbReference type="SUPFAM" id="SSF102462">
    <property type="entry name" value="Peptidyl-tRNA hydrolase II"/>
    <property type="match status" value="1"/>
</dbReference>
<evidence type="ECO:0000256" key="1">
    <source>
        <dbReference type="ARBA" id="ARBA00013260"/>
    </source>
</evidence>
<dbReference type="Gene3D" id="3.40.1490.10">
    <property type="entry name" value="Bit1"/>
    <property type="match status" value="1"/>
</dbReference>
<keyword evidence="2" id="KW-0378">Hydrolase</keyword>
<protein>
    <recommendedName>
        <fullName evidence="1">peptidyl-tRNA hydrolase</fullName>
        <ecNumber evidence="1">3.1.1.29</ecNumber>
    </recommendedName>
</protein>
<dbReference type="Proteomes" id="UP000515125">
    <property type="component" value="Unplaced"/>
</dbReference>
<dbReference type="InterPro" id="IPR042237">
    <property type="entry name" value="PTRHD1"/>
</dbReference>
<dbReference type="GO" id="GO:0004045">
    <property type="term" value="F:peptidyl-tRNA hydrolase activity"/>
    <property type="evidence" value="ECO:0007669"/>
    <property type="project" value="UniProtKB-EC"/>
</dbReference>
<evidence type="ECO:0000313" key="5">
    <source>
        <dbReference type="RefSeq" id="XP_026189645.1"/>
    </source>
</evidence>
<evidence type="ECO:0000256" key="2">
    <source>
        <dbReference type="ARBA" id="ARBA00022801"/>
    </source>
</evidence>
<dbReference type="InterPro" id="IPR023476">
    <property type="entry name" value="Pep_tRNA_hydro_II_dom_sf"/>
</dbReference>
<dbReference type="AlphaFoldDB" id="A0A6P6RRA8"/>
<name>A0A6P6RRA8_9EIME</name>
<dbReference type="GeneID" id="113146456"/>
<sequence length="265" mass="28647">MLSFLHAARRFLVESYTVQGGILYGKTPLTYALSSTAFSGSALALGGPVTRAAYAQATAASVQSGFSTPSTKQVDKVLGTHVQPCACYWNPFDALGRRLAERTFEHSGAGRSVVRTTFRLMQNSTDPQAGFAPADTIAQEKLSTTQNDPLIQYVVLRQDLATELKWPLGAVVAQACHAAVDALGLAMEADKETARRYLAAGSSMRTVVLQVANEAELLKLQDKLKKNHIGHKLWQEEPENIPTALASVPIQKSAARVFRGFKLLS</sequence>
<organism evidence="4 5">
    <name type="scientific">Cyclospora cayetanensis</name>
    <dbReference type="NCBI Taxonomy" id="88456"/>
    <lineage>
        <taxon>Eukaryota</taxon>
        <taxon>Sar</taxon>
        <taxon>Alveolata</taxon>
        <taxon>Apicomplexa</taxon>
        <taxon>Conoidasida</taxon>
        <taxon>Coccidia</taxon>
        <taxon>Eucoccidiorida</taxon>
        <taxon>Eimeriorina</taxon>
        <taxon>Eimeriidae</taxon>
        <taxon>Cyclospora</taxon>
    </lineage>
</organism>
<evidence type="ECO:0000256" key="3">
    <source>
        <dbReference type="ARBA" id="ARBA00048707"/>
    </source>
</evidence>
<dbReference type="InterPro" id="IPR002833">
    <property type="entry name" value="PTH2"/>
</dbReference>
<reference evidence="5" key="1">
    <citation type="submission" date="2025-08" db="UniProtKB">
        <authorList>
            <consortium name="RefSeq"/>
        </authorList>
    </citation>
    <scope>IDENTIFICATION</scope>
</reference>
<comment type="catalytic activity">
    <reaction evidence="3">
        <text>an N-acyl-L-alpha-aminoacyl-tRNA + H2O = an N-acyl-L-amino acid + a tRNA + H(+)</text>
        <dbReference type="Rhea" id="RHEA:54448"/>
        <dbReference type="Rhea" id="RHEA-COMP:10123"/>
        <dbReference type="Rhea" id="RHEA-COMP:13883"/>
        <dbReference type="ChEBI" id="CHEBI:15377"/>
        <dbReference type="ChEBI" id="CHEBI:15378"/>
        <dbReference type="ChEBI" id="CHEBI:59874"/>
        <dbReference type="ChEBI" id="CHEBI:78442"/>
        <dbReference type="ChEBI" id="CHEBI:138191"/>
        <dbReference type="EC" id="3.1.1.29"/>
    </reaction>
</comment>
<keyword evidence="4" id="KW-1185">Reference proteome</keyword>
<dbReference type="RefSeq" id="XP_026189645.1">
    <property type="nucleotide sequence ID" value="XM_026333860.1"/>
</dbReference>
<dbReference type="PANTHER" id="PTHR46194:SF1">
    <property type="entry name" value="PEPTIDYL-TRNA HYDROLASE PTRHD1-RELATED"/>
    <property type="match status" value="1"/>
</dbReference>
<dbReference type="OrthoDB" id="201213at2759"/>
<dbReference type="EC" id="3.1.1.29" evidence="1"/>
<gene>
    <name evidence="5" type="primary">LOC113146456</name>
</gene>
<proteinExistence type="predicted"/>
<dbReference type="Pfam" id="PF01981">
    <property type="entry name" value="PTH2"/>
    <property type="match status" value="1"/>
</dbReference>
<accession>A0A6P6RRA8</accession>